<proteinExistence type="predicted"/>
<dbReference type="Proteomes" id="UP000719766">
    <property type="component" value="Unassembled WGS sequence"/>
</dbReference>
<dbReference type="GeneID" id="64594094"/>
<keyword evidence="3" id="KW-1185">Reference proteome</keyword>
<dbReference type="EMBL" id="JABBWE010000042">
    <property type="protein sequence ID" value="KAG1791512.1"/>
    <property type="molecule type" value="Genomic_DNA"/>
</dbReference>
<evidence type="ECO:0000313" key="1">
    <source>
        <dbReference type="EMBL" id="KAG1786343.1"/>
    </source>
</evidence>
<protein>
    <submittedName>
        <fullName evidence="1">Uncharacterized protein</fullName>
    </submittedName>
</protein>
<evidence type="ECO:0000313" key="2">
    <source>
        <dbReference type="EMBL" id="KAG1791512.1"/>
    </source>
</evidence>
<dbReference type="EMBL" id="JABBWE010000094">
    <property type="protein sequence ID" value="KAG1786343.1"/>
    <property type="molecule type" value="Genomic_DNA"/>
</dbReference>
<reference evidence="1" key="1">
    <citation type="journal article" date="2020" name="New Phytol.">
        <title>Comparative genomics reveals dynamic genome evolution in host specialist ectomycorrhizal fungi.</title>
        <authorList>
            <person name="Lofgren L.A."/>
            <person name="Nguyen N.H."/>
            <person name="Vilgalys R."/>
            <person name="Ruytinx J."/>
            <person name="Liao H.L."/>
            <person name="Branco S."/>
            <person name="Kuo A."/>
            <person name="LaButti K."/>
            <person name="Lipzen A."/>
            <person name="Andreopoulos W."/>
            <person name="Pangilinan J."/>
            <person name="Riley R."/>
            <person name="Hundley H."/>
            <person name="Na H."/>
            <person name="Barry K."/>
            <person name="Grigoriev I.V."/>
            <person name="Stajich J.E."/>
            <person name="Kennedy P.G."/>
        </authorList>
    </citation>
    <scope>NUCLEOTIDE SEQUENCE</scope>
    <source>
        <strain evidence="1">S12</strain>
    </source>
</reference>
<evidence type="ECO:0000313" key="3">
    <source>
        <dbReference type="Proteomes" id="UP000719766"/>
    </source>
</evidence>
<sequence length="107" mass="11996">MHCLTFCTALALPLGQFPLMELGRLVWFVFIGGSRGKIPDLEEKVQNAFLEPPQLGSALQKGKTDGSKASMRVGEDTRKFGSDWRYRGSTGQIWRRRPSLKNDRGPT</sequence>
<organism evidence="1 3">
    <name type="scientific">Suillus plorans</name>
    <dbReference type="NCBI Taxonomy" id="116603"/>
    <lineage>
        <taxon>Eukaryota</taxon>
        <taxon>Fungi</taxon>
        <taxon>Dikarya</taxon>
        <taxon>Basidiomycota</taxon>
        <taxon>Agaricomycotina</taxon>
        <taxon>Agaricomycetes</taxon>
        <taxon>Agaricomycetidae</taxon>
        <taxon>Boletales</taxon>
        <taxon>Suillineae</taxon>
        <taxon>Suillaceae</taxon>
        <taxon>Suillus</taxon>
    </lineage>
</organism>
<dbReference type="AlphaFoldDB" id="A0A9P7ADT3"/>
<comment type="caution">
    <text evidence="1">The sequence shown here is derived from an EMBL/GenBank/DDBJ whole genome shotgun (WGS) entry which is preliminary data.</text>
</comment>
<dbReference type="RefSeq" id="XP_041158318.1">
    <property type="nucleotide sequence ID" value="XM_041300330.1"/>
</dbReference>
<name>A0A9P7ADT3_9AGAM</name>
<gene>
    <name evidence="2" type="ORF">HD556DRAFT_1309821</name>
    <name evidence="1" type="ORF">HD556DRAFT_1313587</name>
</gene>
<accession>A0A9P7ADT3</accession>